<feature type="compositionally biased region" description="Basic and acidic residues" evidence="1">
    <location>
        <begin position="54"/>
        <end position="78"/>
    </location>
</feature>
<sequence>MQYFCGLLGYEYKAPFDASAMTQFRKRLTPKRLEAINNFIIQQAETAKQAPQHTENDTDKKDDSHHDDTPPSTSDKEGTLIVDATCAPSRIKYPRDMELLNEGREKLEHIITVLHTPTDGKKPRTYCRKARKDYLNIVRSKKNKAKKLRHGIRKQLQYIARDQRYIANLLQDGRQLAPKYQQQLPVIQQMYAQQKYMYDHQMHRIEHRIVNLRQPFLRPIVRGKVKVPVEFGAKLDISVVNGMVRLERQSFETYNESTLLPREIERYHERYGHYPERVLADKIYRNRVNLAYCKERGIRLSGPALGRPKKDAVRDRRLEYKDNCDRVEVERAFSLAKRRFGLTQIRTYLKETTQSVIALSILSLNLGKLQAIQCTPILFYLQLLLWKVKRALKWLPCQEVVFAQ</sequence>
<name>A0A1H0BN11_9FIRM</name>
<evidence type="ECO:0000259" key="2">
    <source>
        <dbReference type="Pfam" id="PF13586"/>
    </source>
</evidence>
<proteinExistence type="predicted"/>
<dbReference type="Pfam" id="PF13586">
    <property type="entry name" value="DDE_Tnp_1_2"/>
    <property type="match status" value="1"/>
</dbReference>
<dbReference type="Proteomes" id="UP000199309">
    <property type="component" value="Unassembled WGS sequence"/>
</dbReference>
<dbReference type="AlphaFoldDB" id="A0A1H0BN11"/>
<keyword evidence="4" id="KW-1185">Reference proteome</keyword>
<feature type="domain" description="Transposase DDE" evidence="2">
    <location>
        <begin position="278"/>
        <end position="366"/>
    </location>
</feature>
<organism evidence="3 4">
    <name type="scientific">Megasphaera paucivorans</name>
    <dbReference type="NCBI Taxonomy" id="349095"/>
    <lineage>
        <taxon>Bacteria</taxon>
        <taxon>Bacillati</taxon>
        <taxon>Bacillota</taxon>
        <taxon>Negativicutes</taxon>
        <taxon>Veillonellales</taxon>
        <taxon>Veillonellaceae</taxon>
        <taxon>Megasphaera</taxon>
    </lineage>
</organism>
<dbReference type="InterPro" id="IPR025668">
    <property type="entry name" value="Tnp_DDE_dom"/>
</dbReference>
<evidence type="ECO:0000313" key="4">
    <source>
        <dbReference type="Proteomes" id="UP000199309"/>
    </source>
</evidence>
<evidence type="ECO:0000313" key="3">
    <source>
        <dbReference type="EMBL" id="SDN46945.1"/>
    </source>
</evidence>
<reference evidence="3 4" key="1">
    <citation type="submission" date="2016-10" db="EMBL/GenBank/DDBJ databases">
        <authorList>
            <person name="de Groot N.N."/>
        </authorList>
    </citation>
    <scope>NUCLEOTIDE SEQUENCE [LARGE SCALE GENOMIC DNA]</scope>
    <source>
        <strain evidence="3 4">DSM 16981</strain>
    </source>
</reference>
<feature type="region of interest" description="Disordered" evidence="1">
    <location>
        <begin position="45"/>
        <end position="79"/>
    </location>
</feature>
<dbReference type="EMBL" id="FNHQ01000053">
    <property type="protein sequence ID" value="SDN46945.1"/>
    <property type="molecule type" value="Genomic_DNA"/>
</dbReference>
<dbReference type="InterPro" id="IPR047710">
    <property type="entry name" value="Transpos_IS5-like"/>
</dbReference>
<dbReference type="NCBIfam" id="NF033578">
    <property type="entry name" value="transpos_IS5_1"/>
    <property type="match status" value="1"/>
</dbReference>
<gene>
    <name evidence="3" type="ORF">SAMN05660299_02765</name>
</gene>
<protein>
    <submittedName>
        <fullName evidence="3">Transposase DDE domain-containing protein</fullName>
    </submittedName>
</protein>
<dbReference type="STRING" id="349095.SAMN05660299_02765"/>
<accession>A0A1H0BN11</accession>
<evidence type="ECO:0000256" key="1">
    <source>
        <dbReference type="SAM" id="MobiDB-lite"/>
    </source>
</evidence>